<accession>M1JIF4</accession>
<feature type="compositionally biased region" description="Basic and acidic residues" evidence="1">
    <location>
        <begin position="59"/>
        <end position="70"/>
    </location>
</feature>
<gene>
    <name evidence="2" type="ORF">ECU08_0920</name>
</gene>
<reference evidence="2" key="1">
    <citation type="journal article" date="2013" name="Eukaryot. Cell">
        <title>Extremely Reduced Levels of Heterozygosity in the Vertebrate Pathogen Encephalitozoon cuniculi.</title>
        <authorList>
            <person name="Selman M."/>
            <person name="Sak B."/>
            <person name="Kvac M."/>
            <person name="Farinelli L."/>
            <person name="Weiss L.M."/>
            <person name="Corradi N."/>
        </authorList>
    </citation>
    <scope>NUCLEOTIDE SEQUENCE</scope>
</reference>
<dbReference type="VEuPathDB" id="MicrosporidiaDB:AEWR_080930"/>
<feature type="compositionally biased region" description="Basic and acidic residues" evidence="1">
    <location>
        <begin position="122"/>
        <end position="145"/>
    </location>
</feature>
<dbReference type="VEuPathDB" id="MicrosporidiaDB:ECU08_0920"/>
<dbReference type="VEuPathDB" id="MicrosporidiaDB:AEWD_080880"/>
<proteinExistence type="predicted"/>
<dbReference type="EMBL" id="KC513605">
    <property type="protein sequence ID" value="AGE95169.1"/>
    <property type="molecule type" value="Genomic_DNA"/>
</dbReference>
<evidence type="ECO:0000313" key="2">
    <source>
        <dbReference type="EMBL" id="AGE95169.1"/>
    </source>
</evidence>
<feature type="region of interest" description="Disordered" evidence="1">
    <location>
        <begin position="47"/>
        <end position="145"/>
    </location>
</feature>
<sequence>MEPDALLDMLRERYRVERAPDGTYLVSNGGKTVRICESKAFSQPDVDGLLDRLGPPEGDFGHVGRDDLFPDMRGISVAKTRRRHPRGSLVDPSIFRSPPKHSEEDEDSNPLINIDPITPSRNRKDSFEPDPDHYKPDRSSRFPPH</sequence>
<evidence type="ECO:0000256" key="1">
    <source>
        <dbReference type="SAM" id="MobiDB-lite"/>
    </source>
</evidence>
<name>M1JIF4_ENCCN</name>
<dbReference type="VEuPathDB" id="MicrosporidiaDB:AEWQ_080920"/>
<protein>
    <submittedName>
        <fullName evidence="2">Uncharacterized protein</fullName>
    </submittedName>
</protein>
<dbReference type="VEuPathDB" id="MicrosporidiaDB:M970_080930"/>
<dbReference type="AlphaFoldDB" id="M1JIF4"/>
<organism evidence="2">
    <name type="scientific">Encephalitozoon cuniculi</name>
    <name type="common">Microsporidian parasite</name>
    <dbReference type="NCBI Taxonomy" id="6035"/>
    <lineage>
        <taxon>Eukaryota</taxon>
        <taxon>Fungi</taxon>
        <taxon>Fungi incertae sedis</taxon>
        <taxon>Microsporidia</taxon>
        <taxon>Unikaryonidae</taxon>
        <taxon>Encephalitozoon</taxon>
    </lineage>
</organism>